<sequence>MDRPLLADALKHRDVVLRAFVGADGRLSSIPTKLIKRLVVLDFVAQDFEIGRTYPEADVNAILKRRHDDHAALRRYLVEQEFMGRRDGHYWRSGGTVSED</sequence>
<gene>
    <name evidence="2" type="ORF">GCM10009810_30410</name>
</gene>
<name>A0ABN2KYU7_9MICO</name>
<dbReference type="InterPro" id="IPR018656">
    <property type="entry name" value="DUF2087"/>
</dbReference>
<comment type="caution">
    <text evidence="2">The sequence shown here is derived from an EMBL/GenBank/DDBJ whole genome shotgun (WGS) entry which is preliminary data.</text>
</comment>
<keyword evidence="3" id="KW-1185">Reference proteome</keyword>
<organism evidence="2 3">
    <name type="scientific">Nostocoides vanveenii</name>
    <dbReference type="NCBI Taxonomy" id="330835"/>
    <lineage>
        <taxon>Bacteria</taxon>
        <taxon>Bacillati</taxon>
        <taxon>Actinomycetota</taxon>
        <taxon>Actinomycetes</taxon>
        <taxon>Micrococcales</taxon>
        <taxon>Intrasporangiaceae</taxon>
        <taxon>Nostocoides</taxon>
    </lineage>
</organism>
<feature type="domain" description="DUF2087" evidence="1">
    <location>
        <begin position="26"/>
        <end position="92"/>
    </location>
</feature>
<dbReference type="Proteomes" id="UP001501475">
    <property type="component" value="Unassembled WGS sequence"/>
</dbReference>
<protein>
    <recommendedName>
        <fullName evidence="1">DUF2087 domain-containing protein</fullName>
    </recommendedName>
</protein>
<dbReference type="Pfam" id="PF09860">
    <property type="entry name" value="DUF2087"/>
    <property type="match status" value="1"/>
</dbReference>
<evidence type="ECO:0000313" key="2">
    <source>
        <dbReference type="EMBL" id="GAA1769779.1"/>
    </source>
</evidence>
<reference evidence="2 3" key="1">
    <citation type="journal article" date="2019" name="Int. J. Syst. Evol. Microbiol.">
        <title>The Global Catalogue of Microorganisms (GCM) 10K type strain sequencing project: providing services to taxonomists for standard genome sequencing and annotation.</title>
        <authorList>
            <consortium name="The Broad Institute Genomics Platform"/>
            <consortium name="The Broad Institute Genome Sequencing Center for Infectious Disease"/>
            <person name="Wu L."/>
            <person name="Ma J."/>
        </authorList>
    </citation>
    <scope>NUCLEOTIDE SEQUENCE [LARGE SCALE GENOMIC DNA]</scope>
    <source>
        <strain evidence="2 3">JCM 15591</strain>
    </source>
</reference>
<accession>A0ABN2KYU7</accession>
<evidence type="ECO:0000259" key="1">
    <source>
        <dbReference type="Pfam" id="PF09860"/>
    </source>
</evidence>
<dbReference type="RefSeq" id="WP_344067719.1">
    <property type="nucleotide sequence ID" value="NZ_BAAAPN010000059.1"/>
</dbReference>
<evidence type="ECO:0000313" key="3">
    <source>
        <dbReference type="Proteomes" id="UP001501475"/>
    </source>
</evidence>
<dbReference type="EMBL" id="BAAAPN010000059">
    <property type="protein sequence ID" value="GAA1769779.1"/>
    <property type="molecule type" value="Genomic_DNA"/>
</dbReference>
<proteinExistence type="predicted"/>